<dbReference type="RefSeq" id="WP_090605742.1">
    <property type="nucleotide sequence ID" value="NZ_FNZR01000004.1"/>
</dbReference>
<evidence type="ECO:0000313" key="3">
    <source>
        <dbReference type="Proteomes" id="UP000198916"/>
    </source>
</evidence>
<evidence type="ECO:0000256" key="1">
    <source>
        <dbReference type="SAM" id="SignalP"/>
    </source>
</evidence>
<keyword evidence="1" id="KW-0732">Signal</keyword>
<dbReference type="InterPro" id="IPR005901">
    <property type="entry name" value="GLPGLI"/>
</dbReference>
<feature type="chain" id="PRO_5011434300" evidence="1">
    <location>
        <begin position="28"/>
        <end position="312"/>
    </location>
</feature>
<name>A0A1H7P3D7_9SPHI</name>
<accession>A0A1H7P3D7</accession>
<organism evidence="2 3">
    <name type="scientific">Parapedobacter koreensis</name>
    <dbReference type="NCBI Taxonomy" id="332977"/>
    <lineage>
        <taxon>Bacteria</taxon>
        <taxon>Pseudomonadati</taxon>
        <taxon>Bacteroidota</taxon>
        <taxon>Sphingobacteriia</taxon>
        <taxon>Sphingobacteriales</taxon>
        <taxon>Sphingobacteriaceae</taxon>
        <taxon>Parapedobacter</taxon>
    </lineage>
</organism>
<reference evidence="3" key="1">
    <citation type="submission" date="2016-10" db="EMBL/GenBank/DDBJ databases">
        <authorList>
            <person name="Varghese N."/>
            <person name="Submissions S."/>
        </authorList>
    </citation>
    <scope>NUCLEOTIDE SEQUENCE [LARGE SCALE GENOMIC DNA]</scope>
    <source>
        <strain evidence="3">Jip14</strain>
    </source>
</reference>
<dbReference type="Pfam" id="PF09697">
    <property type="entry name" value="Porph_ging"/>
    <property type="match status" value="1"/>
</dbReference>
<keyword evidence="3" id="KW-1185">Reference proteome</keyword>
<dbReference type="STRING" id="332977.SAMN05421740_104193"/>
<gene>
    <name evidence="2" type="ORF">SAMN05421740_104193</name>
</gene>
<dbReference type="Proteomes" id="UP000198916">
    <property type="component" value="Unassembled WGS sequence"/>
</dbReference>
<evidence type="ECO:0000313" key="2">
    <source>
        <dbReference type="EMBL" id="SEL30136.1"/>
    </source>
</evidence>
<proteinExistence type="predicted"/>
<dbReference type="AlphaFoldDB" id="A0A1H7P3D7"/>
<dbReference type="EMBL" id="FNZR01000004">
    <property type="protein sequence ID" value="SEL30136.1"/>
    <property type="molecule type" value="Genomic_DNA"/>
</dbReference>
<dbReference type="OrthoDB" id="1440774at2"/>
<feature type="signal peptide" evidence="1">
    <location>
        <begin position="1"/>
        <end position="27"/>
    </location>
</feature>
<protein>
    <submittedName>
        <fullName evidence="2">GLPGLI family protein</fullName>
    </submittedName>
</protein>
<dbReference type="NCBIfam" id="TIGR01200">
    <property type="entry name" value="GLPGLI"/>
    <property type="match status" value="1"/>
</dbReference>
<sequence length="312" mass="34746">MMNIRNISMAAFLVGGSLFSHLFTALAQENDVALAHVKYELVHVDDTNFRDNPRKEEMMLYFGKRSSMYNSFALATMLEKMKKDMEEKQRVDAGKAGARNGMNQSRIFVSSPNVSNETLYLFPQENSAYLSSSMGTGTYIIPQAYPLIDWQIGDGVKEIGGYACQQATGTFGGREYTAWFTTELPFPYGPWKLHGLPGLILEAEDSRKEVVFRYAGFDKQEGGSIEIVLPKDAITTTAKDFAKAKAAFDKDPMANALRGIDVPAGANVARKIVMKDQNGRELSPDEFNAMREMTMKTGKVKNPNNPLELEDK</sequence>